<evidence type="ECO:0000256" key="3">
    <source>
        <dbReference type="ARBA" id="ARBA00022525"/>
    </source>
</evidence>
<dbReference type="AlphaFoldDB" id="A0AAW0K649"/>
<dbReference type="PANTHER" id="PTHR10970">
    <property type="entry name" value="CLUSTERIN"/>
    <property type="match status" value="1"/>
</dbReference>
<evidence type="ECO:0000256" key="2">
    <source>
        <dbReference type="ARBA" id="ARBA00010069"/>
    </source>
</evidence>
<dbReference type="PANTHER" id="PTHR10970:SF2">
    <property type="entry name" value="CLUSTERIN-LIKE PROTEIN 1"/>
    <property type="match status" value="1"/>
</dbReference>
<proteinExistence type="inferred from homology"/>
<dbReference type="GO" id="GO:0005634">
    <property type="term" value="C:nucleus"/>
    <property type="evidence" value="ECO:0007669"/>
    <property type="project" value="TreeGrafter"/>
</dbReference>
<dbReference type="GO" id="GO:0005615">
    <property type="term" value="C:extracellular space"/>
    <property type="evidence" value="ECO:0007669"/>
    <property type="project" value="TreeGrafter"/>
</dbReference>
<keyword evidence="5" id="KW-0325">Glycoprotein</keyword>
<keyword evidence="3" id="KW-0964">Secreted</keyword>
<evidence type="ECO:0000256" key="5">
    <source>
        <dbReference type="ARBA" id="ARBA00023180"/>
    </source>
</evidence>
<evidence type="ECO:0000256" key="1">
    <source>
        <dbReference type="ARBA" id="ARBA00004613"/>
    </source>
</evidence>
<dbReference type="EMBL" id="JBBHLL010000003">
    <property type="protein sequence ID" value="KAK7834815.1"/>
    <property type="molecule type" value="Genomic_DNA"/>
</dbReference>
<dbReference type="GO" id="GO:0051787">
    <property type="term" value="F:misfolded protein binding"/>
    <property type="evidence" value="ECO:0007669"/>
    <property type="project" value="TreeGrafter"/>
</dbReference>
<evidence type="ECO:0000313" key="7">
    <source>
        <dbReference type="Proteomes" id="UP001488838"/>
    </source>
</evidence>
<sequence>MCCGRDKAEASASVEFFGESANECPDVPELHIEFFEALKLVNVSTQHYDQVVWMVQYLLEGITYLMEKMQEQFGWVSQLATHNTMTEGIFNSTK</sequence>
<comment type="subcellular location">
    <subcellularLocation>
        <location evidence="1">Secreted</location>
    </subcellularLocation>
</comment>
<feature type="non-terminal residue" evidence="6">
    <location>
        <position position="94"/>
    </location>
</feature>
<name>A0AAW0K649_MYOGA</name>
<organism evidence="6 7">
    <name type="scientific">Myodes glareolus</name>
    <name type="common">Bank vole</name>
    <name type="synonym">Clethrionomys glareolus</name>
    <dbReference type="NCBI Taxonomy" id="447135"/>
    <lineage>
        <taxon>Eukaryota</taxon>
        <taxon>Metazoa</taxon>
        <taxon>Chordata</taxon>
        <taxon>Craniata</taxon>
        <taxon>Vertebrata</taxon>
        <taxon>Euteleostomi</taxon>
        <taxon>Mammalia</taxon>
        <taxon>Eutheria</taxon>
        <taxon>Euarchontoglires</taxon>
        <taxon>Glires</taxon>
        <taxon>Rodentia</taxon>
        <taxon>Myomorpha</taxon>
        <taxon>Muroidea</taxon>
        <taxon>Cricetidae</taxon>
        <taxon>Arvicolinae</taxon>
        <taxon>Myodes</taxon>
    </lineage>
</organism>
<dbReference type="Pfam" id="PF01093">
    <property type="entry name" value="Clusterin"/>
    <property type="match status" value="1"/>
</dbReference>
<keyword evidence="4" id="KW-1015">Disulfide bond</keyword>
<protein>
    <submittedName>
        <fullName evidence="6">Uncharacterized protein</fullName>
    </submittedName>
</protein>
<gene>
    <name evidence="6" type="ORF">U0070_022786</name>
</gene>
<accession>A0AAW0K649</accession>
<comment type="similarity">
    <text evidence="2">Belongs to the clusterin family.</text>
</comment>
<comment type="caution">
    <text evidence="6">The sequence shown here is derived from an EMBL/GenBank/DDBJ whole genome shotgun (WGS) entry which is preliminary data.</text>
</comment>
<dbReference type="InterPro" id="IPR000753">
    <property type="entry name" value="Clusterin-like"/>
</dbReference>
<reference evidence="6 7" key="1">
    <citation type="journal article" date="2023" name="bioRxiv">
        <title>Conserved and derived expression patterns and positive selection on dental genes reveal complex evolutionary context of ever-growing rodent molars.</title>
        <authorList>
            <person name="Calamari Z.T."/>
            <person name="Song A."/>
            <person name="Cohen E."/>
            <person name="Akter M."/>
            <person name="Roy R.D."/>
            <person name="Hallikas O."/>
            <person name="Christensen M.M."/>
            <person name="Li P."/>
            <person name="Marangoni P."/>
            <person name="Jernvall J."/>
            <person name="Klein O.D."/>
        </authorList>
    </citation>
    <scope>NUCLEOTIDE SEQUENCE [LARGE SCALE GENOMIC DNA]</scope>
    <source>
        <strain evidence="6">V071</strain>
    </source>
</reference>
<evidence type="ECO:0000256" key="4">
    <source>
        <dbReference type="ARBA" id="ARBA00023157"/>
    </source>
</evidence>
<keyword evidence="7" id="KW-1185">Reference proteome</keyword>
<dbReference type="Proteomes" id="UP001488838">
    <property type="component" value="Unassembled WGS sequence"/>
</dbReference>
<evidence type="ECO:0000313" key="6">
    <source>
        <dbReference type="EMBL" id="KAK7834815.1"/>
    </source>
</evidence>